<organism evidence="7">
    <name type="scientific">Vibrio parahaemolyticus</name>
    <dbReference type="NCBI Taxonomy" id="670"/>
    <lineage>
        <taxon>Bacteria</taxon>
        <taxon>Pseudomonadati</taxon>
        <taxon>Pseudomonadota</taxon>
        <taxon>Gammaproteobacteria</taxon>
        <taxon>Vibrionales</taxon>
        <taxon>Vibrionaceae</taxon>
        <taxon>Vibrio</taxon>
    </lineage>
</organism>
<evidence type="ECO:0000313" key="7">
    <source>
        <dbReference type="EMBL" id="QOS24921.1"/>
    </source>
</evidence>
<feature type="transmembrane region" description="Helical" evidence="6">
    <location>
        <begin position="45"/>
        <end position="68"/>
    </location>
</feature>
<sequence>MISYLKKINNPALHYLCVNLACQAINFILMIYVMRAFSINEFSSYITLVEFILIGIGLFESTFRTFYVKDISAGNKTLFKLRCLFSNHLIVYFSYIIIIVFIALWYYQGDDIFKVWIVVVSVGVVFFTPCHSYIISSKNSSAYVLRELLIILFKSFFFVSVVHFKLQWEWLASYHIIVFLVYYIVYRRYLFLFKNAFRNKKYIFSKLKSTISRAKPFALVVMISMLYSKLDFFFAVRNLSDKDIAMYMTATKFTLPLLVISSSIYQAWLPDFANATIKKSKVVKKSVIMLLIGMAIAIAISSIFPFIDFYLFNNKYADAHDVISIFVFYIPIVFFYGTYTNYLMVNSMEDRLFYCNIVIIITCFPMYMFSDNISNFVTVRLFGETLLMILVVFSSMRVSKSNGY</sequence>
<feature type="transmembrane region" description="Helical" evidence="6">
    <location>
        <begin position="319"/>
        <end position="339"/>
    </location>
</feature>
<protein>
    <recommendedName>
        <fullName evidence="8">Polysaccharide biosynthesis protein</fullName>
    </recommendedName>
</protein>
<dbReference type="EMBL" id="MT898281">
    <property type="protein sequence ID" value="QOS24921.1"/>
    <property type="molecule type" value="Genomic_DNA"/>
</dbReference>
<feature type="transmembrane region" description="Helical" evidence="6">
    <location>
        <begin position="244"/>
        <end position="265"/>
    </location>
</feature>
<feature type="transmembrane region" description="Helical" evidence="6">
    <location>
        <begin position="148"/>
        <end position="166"/>
    </location>
</feature>
<keyword evidence="3 6" id="KW-0812">Transmembrane</keyword>
<accession>A0A7M1WD70</accession>
<keyword evidence="5 6" id="KW-0472">Membrane</keyword>
<dbReference type="AlphaFoldDB" id="A0A7M1WD70"/>
<dbReference type="PANTHER" id="PTHR30250:SF11">
    <property type="entry name" value="O-ANTIGEN TRANSPORTER-RELATED"/>
    <property type="match status" value="1"/>
</dbReference>
<evidence type="ECO:0008006" key="8">
    <source>
        <dbReference type="Google" id="ProtNLM"/>
    </source>
</evidence>
<keyword evidence="4 6" id="KW-1133">Transmembrane helix</keyword>
<comment type="subcellular location">
    <subcellularLocation>
        <location evidence="1">Cell membrane</location>
        <topology evidence="1">Multi-pass membrane protein</topology>
    </subcellularLocation>
</comment>
<feature type="transmembrane region" description="Helical" evidence="6">
    <location>
        <begin position="172"/>
        <end position="193"/>
    </location>
</feature>
<keyword evidence="2" id="KW-1003">Cell membrane</keyword>
<proteinExistence type="predicted"/>
<dbReference type="PANTHER" id="PTHR30250">
    <property type="entry name" value="PST FAMILY PREDICTED COLANIC ACID TRANSPORTER"/>
    <property type="match status" value="1"/>
</dbReference>
<feature type="transmembrane region" description="Helical" evidence="6">
    <location>
        <begin position="89"/>
        <end position="107"/>
    </location>
</feature>
<gene>
    <name evidence="7" type="ORF">VP351_00014</name>
</gene>
<name>A0A7M1WD70_VIBPH</name>
<dbReference type="GO" id="GO:0005886">
    <property type="term" value="C:plasma membrane"/>
    <property type="evidence" value="ECO:0007669"/>
    <property type="project" value="UniProtKB-SubCell"/>
</dbReference>
<reference evidence="7" key="1">
    <citation type="submission" date="2020-08" db="EMBL/GenBank/DDBJ databases">
        <title>Genetic structure, function and evolution of capsule biosynthesis loci in Vibrio parahaemolyticus.</title>
        <authorList>
            <person name="Li L."/>
            <person name="Bian S."/>
        </authorList>
    </citation>
    <scope>NUCLEOTIDE SEQUENCE</scope>
    <source>
        <strain evidence="7">VP351</strain>
    </source>
</reference>
<evidence type="ECO:0000256" key="5">
    <source>
        <dbReference type="ARBA" id="ARBA00023136"/>
    </source>
</evidence>
<feature type="transmembrane region" description="Helical" evidence="6">
    <location>
        <begin position="214"/>
        <end position="232"/>
    </location>
</feature>
<feature type="transmembrane region" description="Helical" evidence="6">
    <location>
        <begin position="286"/>
        <end position="307"/>
    </location>
</feature>
<evidence type="ECO:0000256" key="1">
    <source>
        <dbReference type="ARBA" id="ARBA00004651"/>
    </source>
</evidence>
<feature type="transmembrane region" description="Helical" evidence="6">
    <location>
        <begin position="113"/>
        <end position="136"/>
    </location>
</feature>
<evidence type="ECO:0000256" key="6">
    <source>
        <dbReference type="SAM" id="Phobius"/>
    </source>
</evidence>
<feature type="transmembrane region" description="Helical" evidence="6">
    <location>
        <begin position="381"/>
        <end position="399"/>
    </location>
</feature>
<evidence type="ECO:0000256" key="3">
    <source>
        <dbReference type="ARBA" id="ARBA00022692"/>
    </source>
</evidence>
<dbReference type="InterPro" id="IPR050833">
    <property type="entry name" value="Poly_Biosynth_Transport"/>
</dbReference>
<evidence type="ECO:0000256" key="4">
    <source>
        <dbReference type="ARBA" id="ARBA00022989"/>
    </source>
</evidence>
<feature type="transmembrane region" description="Helical" evidence="6">
    <location>
        <begin position="12"/>
        <end position="33"/>
    </location>
</feature>
<feature type="transmembrane region" description="Helical" evidence="6">
    <location>
        <begin position="351"/>
        <end position="369"/>
    </location>
</feature>
<evidence type="ECO:0000256" key="2">
    <source>
        <dbReference type="ARBA" id="ARBA00022475"/>
    </source>
</evidence>